<sequence>MKKKLIEVALPLEAINLESVRDKSIRHGHPSTLHLWWARQPLAACRAVLWASLVDDPSSWPDKFPTEADQARERQRLFNILGRITLETDKKGNTKPVVRGLVSWDDVNKANSSELEAAQQEIARCLAWARGEEPPTEPAAVRQYIAKYAPPVYDPFAGGGSIPLEAQRLGLEAHASDLNPVAVLINKALIEIPPKFKDQPPVNPEVRSEYGGVRSEVRQGDALPRIDRLAEGDGSSSGSLSSSSEVAQGGNLRDPFSDNASDRISASQHSRGLDKGIGEGKSTVFSDSARLFSRDGDLTNPLREPGMVSDGSDSNAEKPAGRGESNTDHNAAKDKKREMRSEEPGVRSEKKITQFSLLSSHSYSGAQGLAADVRYYGQWMRDRAFERIGHLYPKVEVRSEDREVSKENGEVSKENGEVSKENGEVSKENREVSKENGEVSKENGEVSKENGEVSKENGEASKENGEASKPSALTPSSPSLLTSKSSFLTVIAWLWARTVKCPNPACGCQMPLVRSFQLSTKKGKEAWVEPEVINHEDTKDTKEDLRDLCDFVVPKIRFVVKSGTGKAPEGTIITRKGAVCPACSTPVQFKYIRSEGMQGHLNQQLMAIVAEGKNGRIYISPNEEHERIANSAQPSWKPDGELPKKHRNFQTPAYGMPNLGDLFTPRQLVALTTFSDLVAEARKQAIQDAIAAGLPDDDVPLHEGGTGARAYGEAIATYLGFGIDRSADRNSSLCSWDVSRDSTRNTFGRQAIPMVWDFAEANPFIDSTGNFLGAIDWIAKVLEIAFPNSQSQAHQQDATAPHPHDTTPKLISTDPPYYDAVPYADLSDFFYVWLRRSLGSIYPNIFSTLLVPKAQELVATPYRFGGDKQKAKEFFEAGLGKAFERLHQIVHSDYPLTVYYAFKQTEEDPSENGLGEEADMDDTPVPLSRSGRGARGEGKASTGWETMLEGLISKGFSIDGTWPMRSGLSNRMVARGTNALASSIVLVCRPRPADAPKITRRQFLTELKRQLPPALKTLQQGSIAPVDLAQASIGPGMAVFSQYAAVLENDGSPMRVRTALQLINQILDEYLTEQEGEFDSDTRWALTWFEQHQFEPGQYGDAETLSKAKNTSIQGMVEAGILEAKGGKVRLLKRSELKSDWDPNSDSRMPDWEIAQYLIHELDQKGEMGAAELLAKLGNRGEIARDLAYRLYSLCDRKGWTQEALPYNSLVISWPEITRLASGVRQDAPIQTSLL</sequence>
<feature type="compositionally biased region" description="Low complexity" evidence="1">
    <location>
        <begin position="234"/>
        <end position="244"/>
    </location>
</feature>
<evidence type="ECO:0000313" key="3">
    <source>
        <dbReference type="EMBL" id="MCJ2542485.1"/>
    </source>
</evidence>
<comment type="caution">
    <text evidence="3">The sequence shown here is derived from an EMBL/GenBank/DDBJ whole genome shotgun (WGS) entry which is preliminary data.</text>
</comment>
<evidence type="ECO:0000313" key="4">
    <source>
        <dbReference type="Proteomes" id="UP000830835"/>
    </source>
</evidence>
<feature type="compositionally biased region" description="Basic and acidic residues" evidence="1">
    <location>
        <begin position="315"/>
        <end position="349"/>
    </location>
</feature>
<dbReference type="Pfam" id="PF06634">
    <property type="entry name" value="DUF1156"/>
    <property type="match status" value="1"/>
</dbReference>
<feature type="compositionally biased region" description="Polar residues" evidence="1">
    <location>
        <begin position="258"/>
        <end position="270"/>
    </location>
</feature>
<dbReference type="InterPro" id="IPR029063">
    <property type="entry name" value="SAM-dependent_MTases_sf"/>
</dbReference>
<feature type="compositionally biased region" description="Acidic residues" evidence="1">
    <location>
        <begin position="908"/>
        <end position="922"/>
    </location>
</feature>
<feature type="compositionally biased region" description="Basic and acidic residues" evidence="1">
    <location>
        <begin position="399"/>
        <end position="466"/>
    </location>
</feature>
<feature type="region of interest" description="Disordered" evidence="1">
    <location>
        <begin position="399"/>
        <end position="479"/>
    </location>
</feature>
<dbReference type="Proteomes" id="UP000830835">
    <property type="component" value="Unassembled WGS sequence"/>
</dbReference>
<feature type="domain" description="DUF1156" evidence="2">
    <location>
        <begin position="9"/>
        <end position="80"/>
    </location>
</feature>
<feature type="region of interest" description="Disordered" evidence="1">
    <location>
        <begin position="194"/>
        <end position="281"/>
    </location>
</feature>
<protein>
    <submittedName>
        <fullName evidence="3">DUF1156 domain-containing protein</fullName>
    </submittedName>
</protein>
<accession>A0ABT0CAV8</accession>
<organism evidence="3 4">
    <name type="scientific">Thermostichus vulcanus str. 'Rupite'</name>
    <dbReference type="NCBI Taxonomy" id="2813851"/>
    <lineage>
        <taxon>Bacteria</taxon>
        <taxon>Bacillati</taxon>
        <taxon>Cyanobacteriota</taxon>
        <taxon>Cyanophyceae</taxon>
        <taxon>Thermostichales</taxon>
        <taxon>Thermostichaceae</taxon>
        <taxon>Thermostichus</taxon>
    </lineage>
</organism>
<dbReference type="RefSeq" id="WP_244349762.1">
    <property type="nucleotide sequence ID" value="NZ_JAFIRA010000011.1"/>
</dbReference>
<feature type="region of interest" description="Disordered" evidence="1">
    <location>
        <begin position="908"/>
        <end position="940"/>
    </location>
</feature>
<feature type="compositionally biased region" description="Low complexity" evidence="1">
    <location>
        <begin position="467"/>
        <end position="479"/>
    </location>
</feature>
<gene>
    <name evidence="3" type="ORF">JX360_06120</name>
</gene>
<feature type="region of interest" description="Disordered" evidence="1">
    <location>
        <begin position="293"/>
        <end position="349"/>
    </location>
</feature>
<dbReference type="EMBL" id="JAFIRA010000011">
    <property type="protein sequence ID" value="MCJ2542485.1"/>
    <property type="molecule type" value="Genomic_DNA"/>
</dbReference>
<dbReference type="SUPFAM" id="SSF53335">
    <property type="entry name" value="S-adenosyl-L-methionine-dependent methyltransferases"/>
    <property type="match status" value="1"/>
</dbReference>
<name>A0ABT0CAV8_THEVL</name>
<reference evidence="3" key="1">
    <citation type="submission" date="2021-02" db="EMBL/GenBank/DDBJ databases">
        <title>The CRISPR/cas machinery reduction and long-range gene transfer in the hot spring cyanobacterium Synechococcus.</title>
        <authorList>
            <person name="Dvorak P."/>
            <person name="Jahodarova E."/>
            <person name="Hasler P."/>
            <person name="Poulickova A."/>
        </authorList>
    </citation>
    <scope>NUCLEOTIDE SEQUENCE</scope>
    <source>
        <strain evidence="3">Rupite</strain>
    </source>
</reference>
<evidence type="ECO:0000259" key="2">
    <source>
        <dbReference type="Pfam" id="PF06634"/>
    </source>
</evidence>
<dbReference type="InterPro" id="IPR009537">
    <property type="entry name" value="DUF1156"/>
</dbReference>
<keyword evidence="4" id="KW-1185">Reference proteome</keyword>
<evidence type="ECO:0000256" key="1">
    <source>
        <dbReference type="SAM" id="MobiDB-lite"/>
    </source>
</evidence>
<proteinExistence type="predicted"/>
<feature type="compositionally biased region" description="Basic and acidic residues" evidence="1">
    <location>
        <begin position="215"/>
        <end position="231"/>
    </location>
</feature>